<dbReference type="Proteomes" id="UP001230654">
    <property type="component" value="Unassembled WGS sequence"/>
</dbReference>
<accession>A0ABU0NJJ2</accession>
<feature type="region of interest" description="Disordered" evidence="2">
    <location>
        <begin position="404"/>
        <end position="426"/>
    </location>
</feature>
<gene>
    <name evidence="4" type="ORF">QF030_001161</name>
</gene>
<evidence type="ECO:0000259" key="3">
    <source>
        <dbReference type="SMART" id="SM00331"/>
    </source>
</evidence>
<feature type="compositionally biased region" description="Low complexity" evidence="2">
    <location>
        <begin position="409"/>
        <end position="420"/>
    </location>
</feature>
<evidence type="ECO:0000256" key="2">
    <source>
        <dbReference type="SAM" id="MobiDB-lite"/>
    </source>
</evidence>
<comment type="caution">
    <text evidence="4">The sequence shown here is derived from an EMBL/GenBank/DDBJ whole genome shotgun (WGS) entry which is preliminary data.</text>
</comment>
<evidence type="ECO:0000313" key="5">
    <source>
        <dbReference type="Proteomes" id="UP001230654"/>
    </source>
</evidence>
<dbReference type="SUPFAM" id="SSF81606">
    <property type="entry name" value="PP2C-like"/>
    <property type="match status" value="1"/>
</dbReference>
<sequence>MILLLVGGAVEGNAVVSGGQSGLPRLLTAAETAAPVDAVDVIAEDLRRRFEATKVSFLIVDLTGQAVARLSTAPAEDGREVERIPLFGSVYEEVIRTQRLYQEATGQGQRLIVPVTNRGDAIGLLELLLPAAPGEDVLDEVGEAAHVLAYIVIANGRFTDFYTWGKRSRPPTLAAEIQYQLLPLSLSCEAAQFTLCGSLEPSEDLSGDTFDYTLDRDALHVSVTDPMGHDIDAALAATVLVSALRGARRAGAGLAEQAHRADQALVEHGEGHATGQLLRINLRTGRAQLVNAGHPWPLRMREGAVEVITCEVDHPFGLSEFATFPYRVQDLDLRPGDRLLLFTDGMVERHGERVDLRALLERTRGLHPRETALMLTSAVRDAAGGRLEDDATVMCLDWHGPQETQRHVSSGADAQQASAGRTKQQP</sequence>
<dbReference type="InterPro" id="IPR036457">
    <property type="entry name" value="PPM-type-like_dom_sf"/>
</dbReference>
<name>A0ABU0NJJ2_STRRH</name>
<reference evidence="4 5" key="1">
    <citation type="submission" date="2023-07" db="EMBL/GenBank/DDBJ databases">
        <title>Comparative genomics of wheat-associated soil bacteria to identify genetic determinants of phenazine resistance.</title>
        <authorList>
            <person name="Mouncey N."/>
        </authorList>
    </citation>
    <scope>NUCLEOTIDE SEQUENCE [LARGE SCALE GENOMIC DNA]</scope>
    <source>
        <strain evidence="4 5">B2I6</strain>
    </source>
</reference>
<dbReference type="Pfam" id="PF07228">
    <property type="entry name" value="SpoIIE"/>
    <property type="match status" value="1"/>
</dbReference>
<proteinExistence type="predicted"/>
<feature type="domain" description="PPM-type phosphatase" evidence="3">
    <location>
        <begin position="185"/>
        <end position="398"/>
    </location>
</feature>
<dbReference type="InterPro" id="IPR052016">
    <property type="entry name" value="Bact_Sigma-Reg"/>
</dbReference>
<dbReference type="PANTHER" id="PTHR43156">
    <property type="entry name" value="STAGE II SPORULATION PROTEIN E-RELATED"/>
    <property type="match status" value="1"/>
</dbReference>
<evidence type="ECO:0000256" key="1">
    <source>
        <dbReference type="ARBA" id="ARBA00022801"/>
    </source>
</evidence>
<dbReference type="SMART" id="SM00331">
    <property type="entry name" value="PP2C_SIG"/>
    <property type="match status" value="1"/>
</dbReference>
<dbReference type="EMBL" id="JAUSWV010000002">
    <property type="protein sequence ID" value="MDQ0578983.1"/>
    <property type="molecule type" value="Genomic_DNA"/>
</dbReference>
<protein>
    <recommendedName>
        <fullName evidence="3">PPM-type phosphatase domain-containing protein</fullName>
    </recommendedName>
</protein>
<dbReference type="Gene3D" id="3.60.40.10">
    <property type="entry name" value="PPM-type phosphatase domain"/>
    <property type="match status" value="1"/>
</dbReference>
<evidence type="ECO:0000313" key="4">
    <source>
        <dbReference type="EMBL" id="MDQ0578983.1"/>
    </source>
</evidence>
<organism evidence="4 5">
    <name type="scientific">Streptomyces rishiriensis</name>
    <dbReference type="NCBI Taxonomy" id="68264"/>
    <lineage>
        <taxon>Bacteria</taxon>
        <taxon>Bacillati</taxon>
        <taxon>Actinomycetota</taxon>
        <taxon>Actinomycetes</taxon>
        <taxon>Kitasatosporales</taxon>
        <taxon>Streptomycetaceae</taxon>
        <taxon>Streptomyces</taxon>
    </lineage>
</organism>
<keyword evidence="5" id="KW-1185">Reference proteome</keyword>
<dbReference type="PANTHER" id="PTHR43156:SF2">
    <property type="entry name" value="STAGE II SPORULATION PROTEIN E"/>
    <property type="match status" value="1"/>
</dbReference>
<dbReference type="InterPro" id="IPR001932">
    <property type="entry name" value="PPM-type_phosphatase-like_dom"/>
</dbReference>
<keyword evidence="1" id="KW-0378">Hydrolase</keyword>